<evidence type="ECO:0000313" key="1">
    <source>
        <dbReference type="EMBL" id="KAJ1359775.1"/>
    </source>
</evidence>
<dbReference type="EMBL" id="JAHQIW010003702">
    <property type="protein sequence ID" value="KAJ1359775.1"/>
    <property type="molecule type" value="Genomic_DNA"/>
</dbReference>
<proteinExistence type="predicted"/>
<evidence type="ECO:0000313" key="2">
    <source>
        <dbReference type="Proteomes" id="UP001196413"/>
    </source>
</evidence>
<keyword evidence="2" id="KW-1185">Reference proteome</keyword>
<name>A0AAD5MJL5_PARTN</name>
<gene>
    <name evidence="1" type="ORF">KIN20_018576</name>
</gene>
<organism evidence="1 2">
    <name type="scientific">Parelaphostrongylus tenuis</name>
    <name type="common">Meningeal worm</name>
    <dbReference type="NCBI Taxonomy" id="148309"/>
    <lineage>
        <taxon>Eukaryota</taxon>
        <taxon>Metazoa</taxon>
        <taxon>Ecdysozoa</taxon>
        <taxon>Nematoda</taxon>
        <taxon>Chromadorea</taxon>
        <taxon>Rhabditida</taxon>
        <taxon>Rhabditina</taxon>
        <taxon>Rhabditomorpha</taxon>
        <taxon>Strongyloidea</taxon>
        <taxon>Metastrongylidae</taxon>
        <taxon>Parelaphostrongylus</taxon>
    </lineage>
</organism>
<reference evidence="1" key="1">
    <citation type="submission" date="2021-06" db="EMBL/GenBank/DDBJ databases">
        <title>Parelaphostrongylus tenuis whole genome reference sequence.</title>
        <authorList>
            <person name="Garwood T.J."/>
            <person name="Larsen P.A."/>
            <person name="Fountain-Jones N.M."/>
            <person name="Garbe J.R."/>
            <person name="Macchietto M.G."/>
            <person name="Kania S.A."/>
            <person name="Gerhold R.W."/>
            <person name="Richards J.E."/>
            <person name="Wolf T.M."/>
        </authorList>
    </citation>
    <scope>NUCLEOTIDE SEQUENCE</scope>
    <source>
        <strain evidence="1">MNPRO001-30</strain>
        <tissue evidence="1">Meninges</tissue>
    </source>
</reference>
<accession>A0AAD5MJL5</accession>
<protein>
    <submittedName>
        <fullName evidence="1">Uncharacterized protein</fullName>
    </submittedName>
</protein>
<sequence length="50" mass="5370">MTALLCMQCLIFNEVGNSSVIAKGLWNRGHSLTSSKIYVGRKNGVKVSSA</sequence>
<dbReference type="Proteomes" id="UP001196413">
    <property type="component" value="Unassembled WGS sequence"/>
</dbReference>
<comment type="caution">
    <text evidence="1">The sequence shown here is derived from an EMBL/GenBank/DDBJ whole genome shotgun (WGS) entry which is preliminary data.</text>
</comment>
<dbReference type="AlphaFoldDB" id="A0AAD5MJL5"/>